<dbReference type="Pfam" id="PF01400">
    <property type="entry name" value="Astacin"/>
    <property type="match status" value="1"/>
</dbReference>
<feature type="binding site" evidence="2">
    <location>
        <position position="217"/>
    </location>
    <ligand>
        <name>Zn(2+)</name>
        <dbReference type="ChEBI" id="CHEBI:29105"/>
        <note>catalytic</note>
    </ligand>
</feature>
<accession>A0A914UZF2</accession>
<keyword evidence="2 3" id="KW-0479">Metal-binding</keyword>
<feature type="binding site" evidence="2">
    <location>
        <position position="223"/>
    </location>
    <ligand>
        <name>Zn(2+)</name>
        <dbReference type="ChEBI" id="CHEBI:29105"/>
        <note>catalytic</note>
    </ligand>
</feature>
<evidence type="ECO:0000256" key="2">
    <source>
        <dbReference type="PROSITE-ProRule" id="PRU01211"/>
    </source>
</evidence>
<dbReference type="InterPro" id="IPR034035">
    <property type="entry name" value="Astacin-like_dom"/>
</dbReference>
<sequence>MTQLCALSGVRQTFIYFCLTSSMVAALFEPTFDSMAHVIARVEANGGIFHETQDPMPSFNNYGGQQQQLYGREPSINSNPDSIPSDGQKTHHEAWMSSGKYQGDIDGISSALLQEPAPNVFYNGLRNKKLMWPNGIIPYKLDSKFTQNERSLLEKAFQTYRERTCIRFVPHSGQTDFLQISKGYGCYSQVGRNGGQQEMSLGRGCLFHEIIVHELMHSVGFWHEHSRSDRDSFIRINWGNILPGMQGQFD</sequence>
<dbReference type="InterPro" id="IPR006026">
    <property type="entry name" value="Peptidase_Metallo"/>
</dbReference>
<proteinExistence type="predicted"/>
<dbReference type="PANTHER" id="PTHR10127">
    <property type="entry name" value="DISCOIDIN, CUB, EGF, LAMININ , AND ZINC METALLOPROTEASE DOMAIN CONTAINING"/>
    <property type="match status" value="1"/>
</dbReference>
<dbReference type="Gene3D" id="3.40.390.10">
    <property type="entry name" value="Collagenase (Catalytic Domain)"/>
    <property type="match status" value="1"/>
</dbReference>
<evidence type="ECO:0000313" key="5">
    <source>
        <dbReference type="Proteomes" id="UP000887566"/>
    </source>
</evidence>
<organism evidence="5 6">
    <name type="scientific">Plectus sambesii</name>
    <dbReference type="NCBI Taxonomy" id="2011161"/>
    <lineage>
        <taxon>Eukaryota</taxon>
        <taxon>Metazoa</taxon>
        <taxon>Ecdysozoa</taxon>
        <taxon>Nematoda</taxon>
        <taxon>Chromadorea</taxon>
        <taxon>Plectida</taxon>
        <taxon>Plectina</taxon>
        <taxon>Plectoidea</taxon>
        <taxon>Plectidae</taxon>
        <taxon>Plectus</taxon>
    </lineage>
</organism>
<dbReference type="SMART" id="SM00235">
    <property type="entry name" value="ZnMc"/>
    <property type="match status" value="1"/>
</dbReference>
<protein>
    <recommendedName>
        <fullName evidence="3">Metalloendopeptidase</fullName>
        <ecNumber evidence="3">3.4.24.-</ecNumber>
    </recommendedName>
</protein>
<dbReference type="Proteomes" id="UP000887566">
    <property type="component" value="Unplaced"/>
</dbReference>
<evidence type="ECO:0000313" key="6">
    <source>
        <dbReference type="WBParaSite" id="PSAMB.scaffold13376size2302.g35448.t1"/>
    </source>
</evidence>
<feature type="domain" description="Peptidase M12A" evidence="4">
    <location>
        <begin position="123"/>
        <end position="250"/>
    </location>
</feature>
<feature type="active site" evidence="2">
    <location>
        <position position="214"/>
    </location>
</feature>
<keyword evidence="2 3" id="KW-0482">Metalloprotease</keyword>
<evidence type="ECO:0000256" key="3">
    <source>
        <dbReference type="RuleBase" id="RU361183"/>
    </source>
</evidence>
<comment type="cofactor">
    <cofactor evidence="2 3">
        <name>Zn(2+)</name>
        <dbReference type="ChEBI" id="CHEBI:29105"/>
    </cofactor>
    <text evidence="2 3">Binds 1 zinc ion per subunit.</text>
</comment>
<feature type="binding site" evidence="2">
    <location>
        <position position="213"/>
    </location>
    <ligand>
        <name>Zn(2+)</name>
        <dbReference type="ChEBI" id="CHEBI:29105"/>
        <note>catalytic</note>
    </ligand>
</feature>
<reference evidence="6" key="1">
    <citation type="submission" date="2022-11" db="UniProtKB">
        <authorList>
            <consortium name="WormBaseParasite"/>
        </authorList>
    </citation>
    <scope>IDENTIFICATION</scope>
</reference>
<dbReference type="InterPro" id="IPR001506">
    <property type="entry name" value="Peptidase_M12A"/>
</dbReference>
<keyword evidence="5" id="KW-1185">Reference proteome</keyword>
<dbReference type="InterPro" id="IPR024079">
    <property type="entry name" value="MetalloPept_cat_dom_sf"/>
</dbReference>
<dbReference type="EC" id="3.4.24.-" evidence="3"/>
<evidence type="ECO:0000259" key="4">
    <source>
        <dbReference type="PROSITE" id="PS51864"/>
    </source>
</evidence>
<dbReference type="GO" id="GO:0006508">
    <property type="term" value="P:proteolysis"/>
    <property type="evidence" value="ECO:0007669"/>
    <property type="project" value="UniProtKB-KW"/>
</dbReference>
<comment type="caution">
    <text evidence="2">Lacks conserved residue(s) required for the propagation of feature annotation.</text>
</comment>
<dbReference type="PRINTS" id="PR00480">
    <property type="entry name" value="ASTACIN"/>
</dbReference>
<dbReference type="AlphaFoldDB" id="A0A914UZF2"/>
<dbReference type="CDD" id="cd04280">
    <property type="entry name" value="ZnMc_astacin_like"/>
    <property type="match status" value="1"/>
</dbReference>
<dbReference type="WBParaSite" id="PSAMB.scaffold13376size2302.g35448.t1">
    <property type="protein sequence ID" value="PSAMB.scaffold13376size2302.g35448.t1"/>
    <property type="gene ID" value="PSAMB.scaffold13376size2302.g35448"/>
</dbReference>
<dbReference type="SUPFAM" id="SSF55486">
    <property type="entry name" value="Metalloproteases ('zincins'), catalytic domain"/>
    <property type="match status" value="1"/>
</dbReference>
<dbReference type="PANTHER" id="PTHR10127:SF829">
    <property type="entry name" value="ZINC METALLOPROTEINASE NAS-6"/>
    <property type="match status" value="1"/>
</dbReference>
<evidence type="ECO:0000256" key="1">
    <source>
        <dbReference type="ARBA" id="ARBA00023157"/>
    </source>
</evidence>
<keyword evidence="2 3" id="KW-0378">Hydrolase</keyword>
<dbReference type="GO" id="GO:0008270">
    <property type="term" value="F:zinc ion binding"/>
    <property type="evidence" value="ECO:0007669"/>
    <property type="project" value="UniProtKB-UniRule"/>
</dbReference>
<name>A0A914UZF2_9BILA</name>
<keyword evidence="1" id="KW-1015">Disulfide bond</keyword>
<dbReference type="PROSITE" id="PS51864">
    <property type="entry name" value="ASTACIN"/>
    <property type="match status" value="1"/>
</dbReference>
<keyword evidence="2 3" id="KW-0862">Zinc</keyword>
<dbReference type="GO" id="GO:0004222">
    <property type="term" value="F:metalloendopeptidase activity"/>
    <property type="evidence" value="ECO:0007669"/>
    <property type="project" value="UniProtKB-UniRule"/>
</dbReference>
<keyword evidence="2 3" id="KW-0645">Protease</keyword>